<feature type="compositionally biased region" description="Basic residues" evidence="1">
    <location>
        <begin position="38"/>
        <end position="47"/>
    </location>
</feature>
<name>A0A538TZL9_UNCEI</name>
<proteinExistence type="predicted"/>
<dbReference type="AlphaFoldDB" id="A0A538TZL9"/>
<protein>
    <submittedName>
        <fullName evidence="3">DinB family protein</fullName>
    </submittedName>
</protein>
<dbReference type="InterPro" id="IPR024775">
    <property type="entry name" value="DinB-like"/>
</dbReference>
<evidence type="ECO:0000256" key="1">
    <source>
        <dbReference type="SAM" id="MobiDB-lite"/>
    </source>
</evidence>
<dbReference type="SUPFAM" id="SSF109854">
    <property type="entry name" value="DinB/YfiT-like putative metalloenzymes"/>
    <property type="match status" value="1"/>
</dbReference>
<dbReference type="EMBL" id="VBPA01000340">
    <property type="protein sequence ID" value="TMQ69097.1"/>
    <property type="molecule type" value="Genomic_DNA"/>
</dbReference>
<dbReference type="Gene3D" id="1.20.120.450">
    <property type="entry name" value="dinb family like domain"/>
    <property type="match status" value="1"/>
</dbReference>
<evidence type="ECO:0000259" key="2">
    <source>
        <dbReference type="Pfam" id="PF12867"/>
    </source>
</evidence>
<gene>
    <name evidence="3" type="ORF">E6K80_12820</name>
</gene>
<dbReference type="InterPro" id="IPR034660">
    <property type="entry name" value="DinB/YfiT-like"/>
</dbReference>
<sequence length="262" mass="29617">MTPVRKKKKPRKARAKSARPRGTKAKARSPRVREARHAKTRTRRKRAGVPAKRAASRGTRAARPAHRAARVTTTKDRPALRVVGTRLRVAKAARPAPSAAFPQRAEASAKQVVLFEMIRARAALLSAIHGLTPAAANEPMGDGRWSAREVVLHLITRDQARLRESESTRHGQPASWKDVVEPQMGVLNAELMAPMRHLDWEDALRMLHRVREQLMEEAESVPEEPDEVWSPEHPFGWMLHVLPAHDRHHADSIKRWRVERAV</sequence>
<accession>A0A538TZL9</accession>
<reference evidence="3 4" key="1">
    <citation type="journal article" date="2019" name="Nat. Microbiol.">
        <title>Mediterranean grassland soil C-N compound turnover is dependent on rainfall and depth, and is mediated by genomically divergent microorganisms.</title>
        <authorList>
            <person name="Diamond S."/>
            <person name="Andeer P.F."/>
            <person name="Li Z."/>
            <person name="Crits-Christoph A."/>
            <person name="Burstein D."/>
            <person name="Anantharaman K."/>
            <person name="Lane K.R."/>
            <person name="Thomas B.C."/>
            <person name="Pan C."/>
            <person name="Northen T.R."/>
            <person name="Banfield J.F."/>
        </authorList>
    </citation>
    <scope>NUCLEOTIDE SEQUENCE [LARGE SCALE GENOMIC DNA]</scope>
    <source>
        <strain evidence="3">WS_10</strain>
    </source>
</reference>
<comment type="caution">
    <text evidence="3">The sequence shown here is derived from an EMBL/GenBank/DDBJ whole genome shotgun (WGS) entry which is preliminary data.</text>
</comment>
<feature type="region of interest" description="Disordered" evidence="1">
    <location>
        <begin position="1"/>
        <end position="73"/>
    </location>
</feature>
<organism evidence="3 4">
    <name type="scientific">Eiseniibacteriota bacterium</name>
    <dbReference type="NCBI Taxonomy" id="2212470"/>
    <lineage>
        <taxon>Bacteria</taxon>
        <taxon>Candidatus Eiseniibacteriota</taxon>
    </lineage>
</organism>
<feature type="domain" description="DinB-like" evidence="2">
    <location>
        <begin position="119"/>
        <end position="250"/>
    </location>
</feature>
<evidence type="ECO:0000313" key="3">
    <source>
        <dbReference type="EMBL" id="TMQ69097.1"/>
    </source>
</evidence>
<feature type="compositionally biased region" description="Basic residues" evidence="1">
    <location>
        <begin position="1"/>
        <end position="30"/>
    </location>
</feature>
<dbReference type="Proteomes" id="UP000319836">
    <property type="component" value="Unassembled WGS sequence"/>
</dbReference>
<dbReference type="Pfam" id="PF12867">
    <property type="entry name" value="DinB_2"/>
    <property type="match status" value="1"/>
</dbReference>
<evidence type="ECO:0000313" key="4">
    <source>
        <dbReference type="Proteomes" id="UP000319836"/>
    </source>
</evidence>